<dbReference type="AlphaFoldDB" id="A0A151S7V9"/>
<evidence type="ECO:0000313" key="1">
    <source>
        <dbReference type="EMBL" id="KYP50869.1"/>
    </source>
</evidence>
<evidence type="ECO:0000313" key="2">
    <source>
        <dbReference type="Proteomes" id="UP000075243"/>
    </source>
</evidence>
<dbReference type="PANTHER" id="PTHR33710">
    <property type="entry name" value="BNAC02G09200D PROTEIN"/>
    <property type="match status" value="1"/>
</dbReference>
<dbReference type="PANTHER" id="PTHR33710:SF77">
    <property type="entry name" value="DNASE I-LIKE SUPERFAMILY PROTEIN"/>
    <property type="match status" value="1"/>
</dbReference>
<gene>
    <name evidence="1" type="ORF">KK1_027334</name>
</gene>
<dbReference type="EMBL" id="KQ483447">
    <property type="protein sequence ID" value="KYP50869.1"/>
    <property type="molecule type" value="Genomic_DNA"/>
</dbReference>
<sequence>MIHFAIKDNLNSWNLTVVYGSPHPQFRIELWRDLKKIASEIRGAWSLIADFNAVLADNERQGGSLTSCHRGDNAFRELVRECNLINMGYQGNPFTWRRGMLYEQLYRVLMNLEWQLTFPQADVFHLNLMKSDHCPLLLKFDTSWQASRCRRPFRFEAAWLTHPDFSNQIRSN</sequence>
<dbReference type="Proteomes" id="UP000075243">
    <property type="component" value="Unassembled WGS sequence"/>
</dbReference>
<proteinExistence type="predicted"/>
<dbReference type="SUPFAM" id="SSF56219">
    <property type="entry name" value="DNase I-like"/>
    <property type="match status" value="1"/>
</dbReference>
<evidence type="ECO:0008006" key="3">
    <source>
        <dbReference type="Google" id="ProtNLM"/>
    </source>
</evidence>
<dbReference type="InterPro" id="IPR036691">
    <property type="entry name" value="Endo/exonu/phosph_ase_sf"/>
</dbReference>
<dbReference type="OMA" id="ECNLINM"/>
<dbReference type="Gramene" id="C.cajan_28578.t">
    <property type="protein sequence ID" value="C.cajan_28578.t.cds1"/>
    <property type="gene ID" value="C.cajan_28578"/>
</dbReference>
<reference evidence="1" key="1">
    <citation type="journal article" date="2012" name="Nat. Biotechnol.">
        <title>Draft genome sequence of pigeonpea (Cajanus cajan), an orphan legume crop of resource-poor farmers.</title>
        <authorList>
            <person name="Varshney R.K."/>
            <person name="Chen W."/>
            <person name="Li Y."/>
            <person name="Bharti A.K."/>
            <person name="Saxena R.K."/>
            <person name="Schlueter J.A."/>
            <person name="Donoghue M.T."/>
            <person name="Azam S."/>
            <person name="Fan G."/>
            <person name="Whaley A.M."/>
            <person name="Farmer A.D."/>
            <person name="Sheridan J."/>
            <person name="Iwata A."/>
            <person name="Tuteja R."/>
            <person name="Penmetsa R.V."/>
            <person name="Wu W."/>
            <person name="Upadhyaya H.D."/>
            <person name="Yang S.P."/>
            <person name="Shah T."/>
            <person name="Saxena K.B."/>
            <person name="Michael T."/>
            <person name="McCombie W.R."/>
            <person name="Yang B."/>
            <person name="Zhang G."/>
            <person name="Yang H."/>
            <person name="Wang J."/>
            <person name="Spillane C."/>
            <person name="Cook D.R."/>
            <person name="May G.D."/>
            <person name="Xu X."/>
            <person name="Jackson S.A."/>
        </authorList>
    </citation>
    <scope>NUCLEOTIDE SEQUENCE [LARGE SCALE GENOMIC DNA]</scope>
</reference>
<protein>
    <recommendedName>
        <fullName evidence="3">Endonuclease/exonuclease/phosphatase domain-containing protein</fullName>
    </recommendedName>
</protein>
<keyword evidence="2" id="KW-1185">Reference proteome</keyword>
<dbReference type="Gene3D" id="3.60.10.10">
    <property type="entry name" value="Endonuclease/exonuclease/phosphatase"/>
    <property type="match status" value="1"/>
</dbReference>
<accession>A0A151S7V9</accession>
<organism evidence="1 2">
    <name type="scientific">Cajanus cajan</name>
    <name type="common">Pigeon pea</name>
    <name type="synonym">Cajanus indicus</name>
    <dbReference type="NCBI Taxonomy" id="3821"/>
    <lineage>
        <taxon>Eukaryota</taxon>
        <taxon>Viridiplantae</taxon>
        <taxon>Streptophyta</taxon>
        <taxon>Embryophyta</taxon>
        <taxon>Tracheophyta</taxon>
        <taxon>Spermatophyta</taxon>
        <taxon>Magnoliopsida</taxon>
        <taxon>eudicotyledons</taxon>
        <taxon>Gunneridae</taxon>
        <taxon>Pentapetalae</taxon>
        <taxon>rosids</taxon>
        <taxon>fabids</taxon>
        <taxon>Fabales</taxon>
        <taxon>Fabaceae</taxon>
        <taxon>Papilionoideae</taxon>
        <taxon>50 kb inversion clade</taxon>
        <taxon>NPAAA clade</taxon>
        <taxon>indigoferoid/millettioid clade</taxon>
        <taxon>Phaseoleae</taxon>
        <taxon>Cajanus</taxon>
    </lineage>
</organism>
<name>A0A151S7V9_CAJCA</name>